<keyword evidence="9" id="KW-0735">Signal-anchor</keyword>
<evidence type="ECO:0000259" key="12">
    <source>
        <dbReference type="Pfam" id="PF02434"/>
    </source>
</evidence>
<dbReference type="InterPro" id="IPR003378">
    <property type="entry name" value="Fringe-like_glycosylTrfase"/>
</dbReference>
<evidence type="ECO:0000256" key="3">
    <source>
        <dbReference type="ARBA" id="ARBA00006462"/>
    </source>
</evidence>
<comment type="subcellular location">
    <subcellularLocation>
        <location evidence="1">Membrane</location>
        <topology evidence="1">Single-pass type II membrane protein</topology>
    </subcellularLocation>
</comment>
<dbReference type="Gene3D" id="3.90.550.50">
    <property type="match status" value="1"/>
</dbReference>
<dbReference type="EMBL" id="JAHQIW010002499">
    <property type="protein sequence ID" value="KAJ1355552.1"/>
    <property type="molecule type" value="Genomic_DNA"/>
</dbReference>
<comment type="pathway">
    <text evidence="2">Protein modification; protein glycosylation.</text>
</comment>
<evidence type="ECO:0000256" key="2">
    <source>
        <dbReference type="ARBA" id="ARBA00004922"/>
    </source>
</evidence>
<dbReference type="Pfam" id="PF02434">
    <property type="entry name" value="Fringe"/>
    <property type="match status" value="1"/>
</dbReference>
<keyword evidence="16" id="KW-1185">Reference proteome</keyword>
<keyword evidence="6" id="KW-0808">Transferase</keyword>
<dbReference type="GO" id="GO:0000166">
    <property type="term" value="F:nucleotide binding"/>
    <property type="evidence" value="ECO:0007669"/>
    <property type="project" value="UniProtKB-KW"/>
</dbReference>
<evidence type="ECO:0000256" key="7">
    <source>
        <dbReference type="ARBA" id="ARBA00022692"/>
    </source>
</evidence>
<dbReference type="EC" id="2.4.1.122" evidence="4"/>
<evidence type="ECO:0000256" key="6">
    <source>
        <dbReference type="ARBA" id="ARBA00022679"/>
    </source>
</evidence>
<dbReference type="GO" id="GO:0016263">
    <property type="term" value="F:glycoprotein-N-acetylgalactosamine 3-beta-galactosyltransferase activity"/>
    <property type="evidence" value="ECO:0007669"/>
    <property type="project" value="UniProtKB-EC"/>
</dbReference>
<proteinExistence type="inferred from homology"/>
<dbReference type="InterPro" id="IPR026050">
    <property type="entry name" value="C1GALT1/C1GALT1_chp1"/>
</dbReference>
<dbReference type="PANTHER" id="PTHR23033:SF14">
    <property type="entry name" value="GLYCOPROTEIN-N-ACETYLGALACTOSAMINE 3-BETA-GALACTOSYLTRANSFERASE 1-RELATED"/>
    <property type="match status" value="1"/>
</dbReference>
<dbReference type="PANTHER" id="PTHR23033">
    <property type="entry name" value="BETA1,3-GALACTOSYLTRANSFERASE"/>
    <property type="match status" value="1"/>
</dbReference>
<dbReference type="EMBL" id="JAHQIW010007408">
    <property type="protein sequence ID" value="KAJ1374190.1"/>
    <property type="molecule type" value="Genomic_DNA"/>
</dbReference>
<evidence type="ECO:0000313" key="16">
    <source>
        <dbReference type="Proteomes" id="UP001196413"/>
    </source>
</evidence>
<evidence type="ECO:0000313" key="15">
    <source>
        <dbReference type="EMBL" id="KAJ1374190.1"/>
    </source>
</evidence>
<evidence type="ECO:0000256" key="9">
    <source>
        <dbReference type="ARBA" id="ARBA00022968"/>
    </source>
</evidence>
<evidence type="ECO:0000256" key="5">
    <source>
        <dbReference type="ARBA" id="ARBA00022676"/>
    </source>
</evidence>
<evidence type="ECO:0000313" key="13">
    <source>
        <dbReference type="EMBL" id="KAJ1354401.1"/>
    </source>
</evidence>
<dbReference type="EMBL" id="JAHQIW010002073">
    <property type="protein sequence ID" value="KAJ1354401.1"/>
    <property type="molecule type" value="Genomic_DNA"/>
</dbReference>
<keyword evidence="7" id="KW-0812">Transmembrane</keyword>
<reference evidence="15" key="1">
    <citation type="submission" date="2021-06" db="EMBL/GenBank/DDBJ databases">
        <title>Parelaphostrongylus tenuis whole genome reference sequence.</title>
        <authorList>
            <person name="Garwood T.J."/>
            <person name="Larsen P.A."/>
            <person name="Fountain-Jones N.M."/>
            <person name="Garbe J.R."/>
            <person name="Macchietto M.G."/>
            <person name="Kania S.A."/>
            <person name="Gerhold R.W."/>
            <person name="Richards J.E."/>
            <person name="Wolf T.M."/>
        </authorList>
    </citation>
    <scope>NUCLEOTIDE SEQUENCE</scope>
    <source>
        <strain evidence="15">MNPRO001-30</strain>
        <tissue evidence="15">Meninges</tissue>
    </source>
</reference>
<evidence type="ECO:0000256" key="10">
    <source>
        <dbReference type="ARBA" id="ARBA00022989"/>
    </source>
</evidence>
<accession>A0AAD5RDL9</accession>
<keyword evidence="10" id="KW-1133">Transmembrane helix</keyword>
<keyword evidence="5" id="KW-0328">Glycosyltransferase</keyword>
<comment type="caution">
    <text evidence="15">The sequence shown here is derived from an EMBL/GenBank/DDBJ whole genome shotgun (WGS) entry which is preliminary data.</text>
</comment>
<keyword evidence="11" id="KW-0472">Membrane</keyword>
<evidence type="ECO:0000256" key="4">
    <source>
        <dbReference type="ARBA" id="ARBA00012557"/>
    </source>
</evidence>
<protein>
    <recommendedName>
        <fullName evidence="4">N-acetylgalactosaminide beta-1,3-galactosyltransferase</fullName>
        <ecNumber evidence="4">2.4.1.122</ecNumber>
    </recommendedName>
</protein>
<dbReference type="Proteomes" id="UP001196413">
    <property type="component" value="Unassembled WGS sequence"/>
</dbReference>
<sequence>MDDTLIGISRLLRLLSCYNSNEKIIIGERYGYGFSTPGSTGYDYPTGGSGMVFSTPAVQTIASECACPADDSPDDMIIGVCARKTGIVIVHNAAFHQARHIDYPESYIRRIPPISFHKFDDIDPFSVYKTYLYEPSTARKEEKSEL</sequence>
<evidence type="ECO:0000256" key="11">
    <source>
        <dbReference type="ARBA" id="ARBA00023136"/>
    </source>
</evidence>
<evidence type="ECO:0000256" key="1">
    <source>
        <dbReference type="ARBA" id="ARBA00004606"/>
    </source>
</evidence>
<evidence type="ECO:0000313" key="14">
    <source>
        <dbReference type="EMBL" id="KAJ1355552.1"/>
    </source>
</evidence>
<organism evidence="15 16">
    <name type="scientific">Parelaphostrongylus tenuis</name>
    <name type="common">Meningeal worm</name>
    <dbReference type="NCBI Taxonomy" id="148309"/>
    <lineage>
        <taxon>Eukaryota</taxon>
        <taxon>Metazoa</taxon>
        <taxon>Ecdysozoa</taxon>
        <taxon>Nematoda</taxon>
        <taxon>Chromadorea</taxon>
        <taxon>Rhabditida</taxon>
        <taxon>Rhabditina</taxon>
        <taxon>Rhabditomorpha</taxon>
        <taxon>Strongyloidea</taxon>
        <taxon>Metastrongylidae</taxon>
        <taxon>Parelaphostrongylus</taxon>
    </lineage>
</organism>
<name>A0AAD5RDL9_PARTN</name>
<dbReference type="AlphaFoldDB" id="A0AAD5RDL9"/>
<gene>
    <name evidence="13" type="ORF">KIN20_011331</name>
    <name evidence="14" type="ORF">KIN20_013001</name>
    <name evidence="15" type="ORF">KIN20_036816</name>
</gene>
<feature type="domain" description="Fringe-like glycosyltransferase" evidence="12">
    <location>
        <begin position="2"/>
        <end position="120"/>
    </location>
</feature>
<dbReference type="GO" id="GO:0016020">
    <property type="term" value="C:membrane"/>
    <property type="evidence" value="ECO:0007669"/>
    <property type="project" value="UniProtKB-SubCell"/>
</dbReference>
<comment type="similarity">
    <text evidence="3">Belongs to the glycosyltransferase 31 family. Beta3-Gal-T subfamily.</text>
</comment>
<keyword evidence="8" id="KW-0547">Nucleotide-binding</keyword>
<evidence type="ECO:0000256" key="8">
    <source>
        <dbReference type="ARBA" id="ARBA00022741"/>
    </source>
</evidence>